<evidence type="ECO:0008006" key="5">
    <source>
        <dbReference type="Google" id="ProtNLM"/>
    </source>
</evidence>
<evidence type="ECO:0000313" key="3">
    <source>
        <dbReference type="EMBL" id="OMJ79841.1"/>
    </source>
</evidence>
<name>A0A1R2BT17_9CILI</name>
<dbReference type="AlphaFoldDB" id="A0A1R2BT17"/>
<dbReference type="Gene3D" id="2.120.10.80">
    <property type="entry name" value="Kelch-type beta propeller"/>
    <property type="match status" value="2"/>
</dbReference>
<protein>
    <recommendedName>
        <fullName evidence="5">Galactose oxidase</fullName>
    </recommendedName>
</protein>
<dbReference type="PANTHER" id="PTHR46093:SF18">
    <property type="entry name" value="FIBRONECTIN TYPE-III DOMAIN-CONTAINING PROTEIN"/>
    <property type="match status" value="1"/>
</dbReference>
<sequence length="371" mass="42315">MERQAKSKLLRINTLRGSYKGKWEEIRASHFIPSRRCYHSASIYKDSIIIYGGQDLSEGVFDDMWVFNFNREKPSQERWYQINGEGECPGNLCRHTSIVYNDEMYIFGGTDGSTENNYIFVLNFNGYIWRKIAGDVPAIDSHVAVVYNSKMIVFGGYIGGNLINDTYVFDIPTSNWTLANINSKPEERVDHTGVLYDNSMWVYGGKGIDGPFDDLWKLDLDAFLWTKIQYNGSSPGIVSGHSACAYGDVMFIFGGAHDILKETNEMYTYDFVNNNWVLIQTETLIDDPVTPVDVDHFNAKLKRKEHHLEPGKINLYNGPASPLQGRIKGKIPYSRDGHSANLYENYMIIFGGDRHQVSFNDLYSFSVKEKS</sequence>
<keyword evidence="2" id="KW-0677">Repeat</keyword>
<gene>
    <name evidence="3" type="ORF">SteCoe_20037</name>
</gene>
<keyword evidence="1" id="KW-0880">Kelch repeat</keyword>
<dbReference type="Proteomes" id="UP000187209">
    <property type="component" value="Unassembled WGS sequence"/>
</dbReference>
<keyword evidence="4" id="KW-1185">Reference proteome</keyword>
<evidence type="ECO:0000313" key="4">
    <source>
        <dbReference type="Proteomes" id="UP000187209"/>
    </source>
</evidence>
<dbReference type="OrthoDB" id="286745at2759"/>
<dbReference type="Pfam" id="PF24681">
    <property type="entry name" value="Kelch_KLHDC2_KLHL20_DRC7"/>
    <property type="match status" value="2"/>
</dbReference>
<evidence type="ECO:0000256" key="1">
    <source>
        <dbReference type="ARBA" id="ARBA00022441"/>
    </source>
</evidence>
<dbReference type="PANTHER" id="PTHR46093">
    <property type="entry name" value="ACYL-COA-BINDING DOMAIN-CONTAINING PROTEIN 5"/>
    <property type="match status" value="1"/>
</dbReference>
<dbReference type="InterPro" id="IPR015915">
    <property type="entry name" value="Kelch-typ_b-propeller"/>
</dbReference>
<reference evidence="3 4" key="1">
    <citation type="submission" date="2016-11" db="EMBL/GenBank/DDBJ databases">
        <title>The macronuclear genome of Stentor coeruleus: a giant cell with tiny introns.</title>
        <authorList>
            <person name="Slabodnick M."/>
            <person name="Ruby J.G."/>
            <person name="Reiff S.B."/>
            <person name="Swart E.C."/>
            <person name="Gosai S."/>
            <person name="Prabakaran S."/>
            <person name="Witkowska E."/>
            <person name="Larue G.E."/>
            <person name="Fisher S."/>
            <person name="Freeman R.M."/>
            <person name="Gunawardena J."/>
            <person name="Chu W."/>
            <person name="Stover N.A."/>
            <person name="Gregory B.D."/>
            <person name="Nowacki M."/>
            <person name="Derisi J."/>
            <person name="Roy S.W."/>
            <person name="Marshall W.F."/>
            <person name="Sood P."/>
        </authorList>
    </citation>
    <scope>NUCLEOTIDE SEQUENCE [LARGE SCALE GENOMIC DNA]</scope>
    <source>
        <strain evidence="3">WM001</strain>
    </source>
</reference>
<evidence type="ECO:0000256" key="2">
    <source>
        <dbReference type="ARBA" id="ARBA00022737"/>
    </source>
</evidence>
<accession>A0A1R2BT17</accession>
<dbReference type="SUPFAM" id="SSF117281">
    <property type="entry name" value="Kelch motif"/>
    <property type="match status" value="1"/>
</dbReference>
<comment type="caution">
    <text evidence="3">The sequence shown here is derived from an EMBL/GenBank/DDBJ whole genome shotgun (WGS) entry which is preliminary data.</text>
</comment>
<dbReference type="EMBL" id="MPUH01000451">
    <property type="protein sequence ID" value="OMJ79841.1"/>
    <property type="molecule type" value="Genomic_DNA"/>
</dbReference>
<proteinExistence type="predicted"/>
<organism evidence="3 4">
    <name type="scientific">Stentor coeruleus</name>
    <dbReference type="NCBI Taxonomy" id="5963"/>
    <lineage>
        <taxon>Eukaryota</taxon>
        <taxon>Sar</taxon>
        <taxon>Alveolata</taxon>
        <taxon>Ciliophora</taxon>
        <taxon>Postciliodesmatophora</taxon>
        <taxon>Heterotrichea</taxon>
        <taxon>Heterotrichida</taxon>
        <taxon>Stentoridae</taxon>
        <taxon>Stentor</taxon>
    </lineage>
</organism>